<organism evidence="3 4">
    <name type="scientific">Neorhizobium huautlense</name>
    <dbReference type="NCBI Taxonomy" id="67774"/>
    <lineage>
        <taxon>Bacteria</taxon>
        <taxon>Pseudomonadati</taxon>
        <taxon>Pseudomonadota</taxon>
        <taxon>Alphaproteobacteria</taxon>
        <taxon>Hyphomicrobiales</taxon>
        <taxon>Rhizobiaceae</taxon>
        <taxon>Rhizobium/Agrobacterium group</taxon>
        <taxon>Neorhizobium</taxon>
    </lineage>
</organism>
<keyword evidence="4" id="KW-1185">Reference proteome</keyword>
<protein>
    <recommendedName>
        <fullName evidence="5">Lipoprotein</fullName>
    </recommendedName>
</protein>
<sequence>MIRSFTTLAATALACLTLAGCVSEGATYRTHERVHVRPAGPSHHYNARHDRRDWDRGRHHARDDRRDRRDWDRNRRADRDDRRGRDGQFIYRDGRRIWVPNR</sequence>
<dbReference type="EMBL" id="JAUSRF010000012">
    <property type="protein sequence ID" value="MDP9838999.1"/>
    <property type="molecule type" value="Genomic_DNA"/>
</dbReference>
<gene>
    <name evidence="3" type="ORF">J2T09_003771</name>
</gene>
<evidence type="ECO:0000313" key="3">
    <source>
        <dbReference type="EMBL" id="MDP9838999.1"/>
    </source>
</evidence>
<evidence type="ECO:0000256" key="2">
    <source>
        <dbReference type="SAM" id="SignalP"/>
    </source>
</evidence>
<reference evidence="3 4" key="1">
    <citation type="submission" date="2023-07" db="EMBL/GenBank/DDBJ databases">
        <title>Sorghum-associated microbial communities from plants grown in Nebraska, USA.</title>
        <authorList>
            <person name="Schachtman D."/>
        </authorList>
    </citation>
    <scope>NUCLEOTIDE SEQUENCE [LARGE SCALE GENOMIC DNA]</scope>
    <source>
        <strain evidence="3 4">DS1307</strain>
    </source>
</reference>
<feature type="chain" id="PRO_5046197487" description="Lipoprotein" evidence="2">
    <location>
        <begin position="20"/>
        <end position="102"/>
    </location>
</feature>
<evidence type="ECO:0000256" key="1">
    <source>
        <dbReference type="SAM" id="MobiDB-lite"/>
    </source>
</evidence>
<comment type="caution">
    <text evidence="3">The sequence shown here is derived from an EMBL/GenBank/DDBJ whole genome shotgun (WGS) entry which is preliminary data.</text>
</comment>
<keyword evidence="2" id="KW-0732">Signal</keyword>
<evidence type="ECO:0008006" key="5">
    <source>
        <dbReference type="Google" id="ProtNLM"/>
    </source>
</evidence>
<dbReference type="Proteomes" id="UP001241472">
    <property type="component" value="Unassembled WGS sequence"/>
</dbReference>
<evidence type="ECO:0000313" key="4">
    <source>
        <dbReference type="Proteomes" id="UP001241472"/>
    </source>
</evidence>
<name>A0ABT9PYT3_9HYPH</name>
<feature type="compositionally biased region" description="Basic and acidic residues" evidence="1">
    <location>
        <begin position="47"/>
        <end position="86"/>
    </location>
</feature>
<dbReference type="RefSeq" id="WP_306837390.1">
    <property type="nucleotide sequence ID" value="NZ_JAUSRF010000012.1"/>
</dbReference>
<accession>A0ABT9PYT3</accession>
<feature type="region of interest" description="Disordered" evidence="1">
    <location>
        <begin position="33"/>
        <end position="86"/>
    </location>
</feature>
<feature type="signal peptide" evidence="2">
    <location>
        <begin position="1"/>
        <end position="19"/>
    </location>
</feature>
<dbReference type="PROSITE" id="PS51257">
    <property type="entry name" value="PROKAR_LIPOPROTEIN"/>
    <property type="match status" value="1"/>
</dbReference>
<proteinExistence type="predicted"/>